<dbReference type="Proteomes" id="UP000732619">
    <property type="component" value="Unassembled WGS sequence"/>
</dbReference>
<evidence type="ECO:0000313" key="1">
    <source>
        <dbReference type="EMBL" id="MBE6511951.1"/>
    </source>
</evidence>
<reference evidence="1" key="1">
    <citation type="submission" date="2019-04" db="EMBL/GenBank/DDBJ databases">
        <title>Evolution of Biomass-Degrading Anaerobic Consortia Revealed by Metagenomics.</title>
        <authorList>
            <person name="Peng X."/>
        </authorList>
    </citation>
    <scope>NUCLEOTIDE SEQUENCE</scope>
    <source>
        <strain evidence="1">SIG14</strain>
    </source>
</reference>
<comment type="caution">
    <text evidence="1">The sequence shown here is derived from an EMBL/GenBank/DDBJ whole genome shotgun (WGS) entry which is preliminary data.</text>
</comment>
<evidence type="ECO:0000313" key="2">
    <source>
        <dbReference type="Proteomes" id="UP000732619"/>
    </source>
</evidence>
<dbReference type="AlphaFoldDB" id="A0A8T3VRM1"/>
<gene>
    <name evidence="1" type="ORF">E7Z75_02200</name>
</gene>
<accession>A0A8T3VRM1</accession>
<protein>
    <submittedName>
        <fullName evidence="1">Uncharacterized protein</fullName>
    </submittedName>
</protein>
<dbReference type="EMBL" id="SUTG01000005">
    <property type="protein sequence ID" value="MBE6511951.1"/>
    <property type="molecule type" value="Genomic_DNA"/>
</dbReference>
<organism evidence="1 2">
    <name type="scientific">Methanobrevibacter olleyae</name>
    <dbReference type="NCBI Taxonomy" id="294671"/>
    <lineage>
        <taxon>Archaea</taxon>
        <taxon>Methanobacteriati</taxon>
        <taxon>Methanobacteriota</taxon>
        <taxon>Methanomada group</taxon>
        <taxon>Methanobacteria</taxon>
        <taxon>Methanobacteriales</taxon>
        <taxon>Methanobacteriaceae</taxon>
        <taxon>Methanobrevibacter</taxon>
    </lineage>
</organism>
<proteinExistence type="predicted"/>
<sequence length="122" mass="14733">MVELNREELYQELEEMENDLRLYPIEEGLEDDIIDYINGKELSENEKWDLENRLEDFFYGAKLKCRKPTYYFTDGFEFYVTEIYIDFRILEHVRKSFPKFNQLSVSSEIDQGFSTLSIKLTL</sequence>
<name>A0A8T3VRM1_METOL</name>